<dbReference type="InterPro" id="IPR019734">
    <property type="entry name" value="TPR_rpt"/>
</dbReference>
<gene>
    <name evidence="1" type="ORF">ENX68_03355</name>
</gene>
<dbReference type="EMBL" id="DTOZ01000082">
    <property type="protein sequence ID" value="HGE78021.1"/>
    <property type="molecule type" value="Genomic_DNA"/>
</dbReference>
<dbReference type="SUPFAM" id="SSF48452">
    <property type="entry name" value="TPR-like"/>
    <property type="match status" value="1"/>
</dbReference>
<protein>
    <submittedName>
        <fullName evidence="1">Tetratricopeptide repeat protein</fullName>
    </submittedName>
</protein>
<reference evidence="1" key="1">
    <citation type="journal article" date="2020" name="mSystems">
        <title>Genome- and Community-Level Interaction Insights into Carbon Utilization and Element Cycling Functions of Hydrothermarchaeota in Hydrothermal Sediment.</title>
        <authorList>
            <person name="Zhou Z."/>
            <person name="Liu Y."/>
            <person name="Xu W."/>
            <person name="Pan J."/>
            <person name="Luo Z.H."/>
            <person name="Li M."/>
        </authorList>
    </citation>
    <scope>NUCLEOTIDE SEQUENCE [LARGE SCALE GENOMIC DNA]</scope>
    <source>
        <strain evidence="1">SpSt-961</strain>
    </source>
</reference>
<name>A0A7V3RH88_UNCW3</name>
<dbReference type="InterPro" id="IPR011990">
    <property type="entry name" value="TPR-like_helical_dom_sf"/>
</dbReference>
<evidence type="ECO:0000313" key="1">
    <source>
        <dbReference type="EMBL" id="HGE78021.1"/>
    </source>
</evidence>
<dbReference type="Pfam" id="PF13174">
    <property type="entry name" value="TPR_6"/>
    <property type="match status" value="1"/>
</dbReference>
<accession>A0A7V3RH88</accession>
<dbReference type="Gene3D" id="1.25.40.10">
    <property type="entry name" value="Tetratricopeptide repeat domain"/>
    <property type="match status" value="1"/>
</dbReference>
<sequence length="248" mass="28980">MIDKGVFQGIDGARVAIIFLLLSVSLDSLKLLIENTKDFNCLLKLNDEYRRLGLFDTANKYLKNYEKLFGFEEEAQLNYLIGENLFFKCALLNAREQYLITVARFSNARYANESLERLHLFESARKDTILLKKLARSIYFYEIKDFKHSEDSLKALIKTSIGDYALYYLSLIYYQNKNFDQALSALEELHRDFPANRIHQAILLKAEIYFSIGRERDGIKILEDIIIKKPNSPIGIRAREILKERNKK</sequence>
<comment type="caution">
    <text evidence="1">The sequence shown here is derived from an EMBL/GenBank/DDBJ whole genome shotgun (WGS) entry which is preliminary data.</text>
</comment>
<organism evidence="1">
    <name type="scientific">candidate division WOR-3 bacterium</name>
    <dbReference type="NCBI Taxonomy" id="2052148"/>
    <lineage>
        <taxon>Bacteria</taxon>
        <taxon>Bacteria division WOR-3</taxon>
    </lineage>
</organism>
<proteinExistence type="predicted"/>
<dbReference type="AlphaFoldDB" id="A0A7V3RH88"/>